<dbReference type="EMBL" id="CYHC01000011">
    <property type="protein sequence ID" value="CUA90199.1"/>
    <property type="molecule type" value="Genomic_DNA"/>
</dbReference>
<evidence type="ECO:0000313" key="2">
    <source>
        <dbReference type="Proteomes" id="UP000182178"/>
    </source>
</evidence>
<dbReference type="Pfam" id="PF06763">
    <property type="entry name" value="Minor_tail_Z"/>
    <property type="match status" value="1"/>
</dbReference>
<dbReference type="Proteomes" id="UP000182178">
    <property type="component" value="Unassembled WGS sequence"/>
</dbReference>
<evidence type="ECO:0000313" key="1">
    <source>
        <dbReference type="EMBL" id="CUA90199.1"/>
    </source>
</evidence>
<dbReference type="RefSeq" id="WP_055460623.1">
    <property type="nucleotide sequence ID" value="NZ_CYHC01000011.1"/>
</dbReference>
<accession>A0ABP2AAP9</accession>
<dbReference type="InterPro" id="IPR010633">
    <property type="entry name" value="Phage_lambda_GpZ"/>
</dbReference>
<reference evidence="1 2" key="1">
    <citation type="submission" date="2015-08" db="EMBL/GenBank/DDBJ databases">
        <authorList>
            <person name="Varghese N."/>
        </authorList>
    </citation>
    <scope>NUCLEOTIDE SEQUENCE [LARGE SCALE GENOMIC DNA]</scope>
    <source>
        <strain evidence="1 2">DSM 18167</strain>
    </source>
</reference>
<name>A0ABP2AAP9_9HYPH</name>
<keyword evidence="2" id="KW-1185">Reference proteome</keyword>
<comment type="caution">
    <text evidence="1">The sequence shown here is derived from an EMBL/GenBank/DDBJ whole genome shotgun (WGS) entry which is preliminary data.</text>
</comment>
<protein>
    <submittedName>
        <fullName evidence="1">Prophage minor tail protein Z (GPZ)</fullName>
    </submittedName>
</protein>
<gene>
    <name evidence="1" type="ORF">Ga0061061_111112</name>
</gene>
<proteinExistence type="predicted"/>
<organism evidence="1 2">
    <name type="scientific">Chelatococcus sambhunathii</name>
    <dbReference type="NCBI Taxonomy" id="363953"/>
    <lineage>
        <taxon>Bacteria</taxon>
        <taxon>Pseudomonadati</taxon>
        <taxon>Pseudomonadota</taxon>
        <taxon>Alphaproteobacteria</taxon>
        <taxon>Hyphomicrobiales</taxon>
        <taxon>Chelatococcaceae</taxon>
        <taxon>Chelatococcus</taxon>
    </lineage>
</organism>
<sequence>MSVTVRVTDTFDKLERAFRDLVPVERRNAAYARAINKAVAQARTQWVRFIVKSTQLPYGYVRSATVVFNASAARPTATLTVSGRYLTLFRYALAAGGKPFLLPSGVVAGRWGMHRGAFIAKMPNGHIGVFARNGKKMLPPKGKRDAIKQLYGPSVPRPLLDERKVGFNKDAAKVITDKVGEVILPLALHEIGREIDRVKARHGV</sequence>